<feature type="compositionally biased region" description="Low complexity" evidence="1">
    <location>
        <begin position="278"/>
        <end position="297"/>
    </location>
</feature>
<comment type="caution">
    <text evidence="2">The sequence shown here is derived from an EMBL/GenBank/DDBJ whole genome shotgun (WGS) entry which is preliminary data.</text>
</comment>
<feature type="region of interest" description="Disordered" evidence="1">
    <location>
        <begin position="278"/>
        <end position="338"/>
    </location>
</feature>
<feature type="compositionally biased region" description="Basic and acidic residues" evidence="1">
    <location>
        <begin position="96"/>
        <end position="111"/>
    </location>
</feature>
<evidence type="ECO:0000256" key="1">
    <source>
        <dbReference type="SAM" id="MobiDB-lite"/>
    </source>
</evidence>
<dbReference type="Proteomes" id="UP000037460">
    <property type="component" value="Unassembled WGS sequence"/>
</dbReference>
<protein>
    <submittedName>
        <fullName evidence="2">Uncharacterized protein</fullName>
    </submittedName>
</protein>
<gene>
    <name evidence="2" type="ORF">Ctob_000295</name>
</gene>
<organism evidence="2 3">
    <name type="scientific">Chrysochromulina tobinii</name>
    <dbReference type="NCBI Taxonomy" id="1460289"/>
    <lineage>
        <taxon>Eukaryota</taxon>
        <taxon>Haptista</taxon>
        <taxon>Haptophyta</taxon>
        <taxon>Prymnesiophyceae</taxon>
        <taxon>Prymnesiales</taxon>
        <taxon>Chrysochromulinaceae</taxon>
        <taxon>Chrysochromulina</taxon>
    </lineage>
</organism>
<name>A0A0M0J5U8_9EUKA</name>
<dbReference type="EMBL" id="JWZX01003320">
    <property type="protein sequence ID" value="KOO21964.1"/>
    <property type="molecule type" value="Genomic_DNA"/>
</dbReference>
<proteinExistence type="predicted"/>
<feature type="region of interest" description="Disordered" evidence="1">
    <location>
        <begin position="96"/>
        <end position="117"/>
    </location>
</feature>
<evidence type="ECO:0000313" key="3">
    <source>
        <dbReference type="Proteomes" id="UP000037460"/>
    </source>
</evidence>
<evidence type="ECO:0000313" key="2">
    <source>
        <dbReference type="EMBL" id="KOO21964.1"/>
    </source>
</evidence>
<accession>A0A0M0J5U8</accession>
<dbReference type="AlphaFoldDB" id="A0A0M0J5U8"/>
<reference evidence="3" key="1">
    <citation type="journal article" date="2015" name="PLoS Genet.">
        <title>Genome Sequence and Transcriptome Analyses of Chrysochromulina tobin: Metabolic Tools for Enhanced Algal Fitness in the Prominent Order Prymnesiales (Haptophyceae).</title>
        <authorList>
            <person name="Hovde B.T."/>
            <person name="Deodato C.R."/>
            <person name="Hunsperger H.M."/>
            <person name="Ryken S.A."/>
            <person name="Yost W."/>
            <person name="Jha R.K."/>
            <person name="Patterson J."/>
            <person name="Monnat R.J. Jr."/>
            <person name="Barlow S.B."/>
            <person name="Starkenburg S.R."/>
            <person name="Cattolico R.A."/>
        </authorList>
    </citation>
    <scope>NUCLEOTIDE SEQUENCE</scope>
    <source>
        <strain evidence="3">CCMP291</strain>
    </source>
</reference>
<keyword evidence="3" id="KW-1185">Reference proteome</keyword>
<sequence length="338" mass="35823">MAEADVRVDSVEREKQSIVLAHLYEKQELRTSHQRALQKAEFAKLDMLAQQEARTRVREKQLYEHALSQIGQLKAQLSERSEAAERYIELVRAQEEADEERARATPTHEKGAVAGGSGTATAEAASVAGGAAGVPGLPARLPAGLAEQLRLPLERIGRFEFDASNEGDYAHFENEAASADEIEGDEIEGDEIEGDEIEGDEIERGGFSARWGDDAESLRESIGALDEELLLSQRALDFLAELPLTPAAASRASSRASSLPSPSAPGCLSFGAFASGAPFGAPPGTVGNGNASSASSSPEIAARPDTTPLGKRANTKFGKSGAAPPPLPRQKLTVDQKL</sequence>